<dbReference type="EMBL" id="BAABIE010000003">
    <property type="protein sequence ID" value="GAA4743438.1"/>
    <property type="molecule type" value="Genomic_DNA"/>
</dbReference>
<evidence type="ECO:0000313" key="1">
    <source>
        <dbReference type="EMBL" id="GAA4743438.1"/>
    </source>
</evidence>
<reference evidence="2" key="1">
    <citation type="journal article" date="2019" name="Int. J. Syst. Evol. Microbiol.">
        <title>The Global Catalogue of Microorganisms (GCM) 10K type strain sequencing project: providing services to taxonomists for standard genome sequencing and annotation.</title>
        <authorList>
            <consortium name="The Broad Institute Genomics Platform"/>
            <consortium name="The Broad Institute Genome Sequencing Center for Infectious Disease"/>
            <person name="Wu L."/>
            <person name="Ma J."/>
        </authorList>
    </citation>
    <scope>NUCLEOTIDE SEQUENCE [LARGE SCALE GENOMIC DNA]</scope>
    <source>
        <strain evidence="2">JCM 18077</strain>
    </source>
</reference>
<keyword evidence="2" id="KW-1185">Reference proteome</keyword>
<protein>
    <submittedName>
        <fullName evidence="1">Uncharacterized protein</fullName>
    </submittedName>
</protein>
<name>A0ABP8Z130_9ACTN</name>
<comment type="caution">
    <text evidence="1">The sequence shown here is derived from an EMBL/GenBank/DDBJ whole genome shotgun (WGS) entry which is preliminary data.</text>
</comment>
<sequence>MIKKKPRPESTKPTIADTLSFPLLPVAAVAEEVEAGGVTGAFPSAASGDSFAGSVVRSAE</sequence>
<organism evidence="1 2">
    <name type="scientific">Gordonia alkaliphila</name>
    <dbReference type="NCBI Taxonomy" id="1053547"/>
    <lineage>
        <taxon>Bacteria</taxon>
        <taxon>Bacillati</taxon>
        <taxon>Actinomycetota</taxon>
        <taxon>Actinomycetes</taxon>
        <taxon>Mycobacteriales</taxon>
        <taxon>Gordoniaceae</taxon>
        <taxon>Gordonia</taxon>
    </lineage>
</organism>
<dbReference type="Proteomes" id="UP001500822">
    <property type="component" value="Unassembled WGS sequence"/>
</dbReference>
<proteinExistence type="predicted"/>
<gene>
    <name evidence="1" type="ORF">GCM10023217_10230</name>
</gene>
<accession>A0ABP8Z130</accession>
<evidence type="ECO:0000313" key="2">
    <source>
        <dbReference type="Proteomes" id="UP001500822"/>
    </source>
</evidence>